<dbReference type="Proteomes" id="UP000053780">
    <property type="component" value="Unassembled WGS sequence"/>
</dbReference>
<dbReference type="VEuPathDB" id="MicrosporidiaDB:NAPIS_ORF02099"/>
<name>T0KY82_9MICR</name>
<sequence>MKLLLLLIKFSYESNISNNEKPIILSNIKLKSDYFYDNIEIYNCIENNSLNRNISKNNPFTDNSLNNSLLNSLINENQLNNTVNNNPFLISQEKTSLDNDSIKNYITKWIDELNFEISPIHNICTYFSDPYKPHILYLFVESKLANLNLVNVTNPTTSFQLNSQSSYESNTEFFNQNCPSTSQNPQTSNCNLPSSNQITTPQTPYSPYHQYTSYQPITNNNQHIYNDQLIYNNQPITNNQPTSQNQITKITPFTCNLKKDTTKHFIKSNIYDTTSNNNQIYDITFDISKYPTKLY</sequence>
<evidence type="ECO:0000313" key="1">
    <source>
        <dbReference type="EMBL" id="EQB60322.1"/>
    </source>
</evidence>
<gene>
    <name evidence="1" type="ORF">NAPIS_ORF02099</name>
</gene>
<proteinExistence type="predicted"/>
<organism evidence="1 2">
    <name type="scientific">Vairimorpha apis BRL 01</name>
    <dbReference type="NCBI Taxonomy" id="1037528"/>
    <lineage>
        <taxon>Eukaryota</taxon>
        <taxon>Fungi</taxon>
        <taxon>Fungi incertae sedis</taxon>
        <taxon>Microsporidia</taxon>
        <taxon>Nosematidae</taxon>
        <taxon>Vairimorpha</taxon>
    </lineage>
</organism>
<keyword evidence="2" id="KW-1185">Reference proteome</keyword>
<dbReference type="EMBL" id="KE647306">
    <property type="protein sequence ID" value="EQB60322.1"/>
    <property type="molecule type" value="Genomic_DNA"/>
</dbReference>
<reference evidence="1 2" key="1">
    <citation type="journal article" date="2013" name="BMC Genomics">
        <title>Genome sequencing and comparative genomics of honey bee microsporidia, Nosema apis reveal novel insights into host-parasite interactions.</title>
        <authorList>
            <person name="Chen Yp."/>
            <person name="Pettis J.S."/>
            <person name="Zhao Y."/>
            <person name="Liu X."/>
            <person name="Tallon L.J."/>
            <person name="Sadzewicz L.D."/>
            <person name="Li R."/>
            <person name="Zheng H."/>
            <person name="Huang S."/>
            <person name="Zhang X."/>
            <person name="Hamilton M.C."/>
            <person name="Pernal S.F."/>
            <person name="Melathopoulos A.P."/>
            <person name="Yan X."/>
            <person name="Evans J.D."/>
        </authorList>
    </citation>
    <scope>NUCLEOTIDE SEQUENCE [LARGE SCALE GENOMIC DNA]</scope>
    <source>
        <strain evidence="1 2">BRL 01</strain>
    </source>
</reference>
<protein>
    <submittedName>
        <fullName evidence="1">Uncharacterized protein</fullName>
    </submittedName>
</protein>
<accession>T0KY82</accession>
<dbReference type="HOGENOM" id="CLU_943631_0_0_1"/>
<dbReference type="AlphaFoldDB" id="T0KY82"/>
<evidence type="ECO:0000313" key="2">
    <source>
        <dbReference type="Proteomes" id="UP000053780"/>
    </source>
</evidence>